<dbReference type="CDD" id="cd03890">
    <property type="entry name" value="M20_pepD"/>
    <property type="match status" value="1"/>
</dbReference>
<protein>
    <recommendedName>
        <fullName evidence="13">Cytosol non-specific dipeptidase</fullName>
        <ecNumber evidence="10">3.4.13.18</ecNumber>
    </recommendedName>
    <alternativeName>
        <fullName evidence="16">Aminoacyl-histidine dipeptidase</fullName>
    </alternativeName>
    <alternativeName>
        <fullName evidence="15">Beta-alanyl-histidine dipeptidase</fullName>
    </alternativeName>
    <alternativeName>
        <fullName evidence="14">Carnosinase</fullName>
    </alternativeName>
    <alternativeName>
        <fullName evidence="11">Peptidase D</fullName>
    </alternativeName>
    <alternativeName>
        <fullName evidence="17">Xaa-His dipeptidase</fullName>
    </alternativeName>
</protein>
<evidence type="ECO:0000256" key="12">
    <source>
        <dbReference type="ARBA" id="ARBA00061423"/>
    </source>
</evidence>
<feature type="domain" description="Peptidase M20 dimerisation" evidence="18">
    <location>
        <begin position="206"/>
        <end position="291"/>
    </location>
</feature>
<evidence type="ECO:0000256" key="6">
    <source>
        <dbReference type="ARBA" id="ARBA00022833"/>
    </source>
</evidence>
<dbReference type="PIRSF" id="PIRSF016599">
    <property type="entry name" value="Xaa-His_dipept"/>
    <property type="match status" value="1"/>
</dbReference>
<keyword evidence="5" id="KW-0378">Hydrolase</keyword>
<dbReference type="OrthoDB" id="9773892at2"/>
<evidence type="ECO:0000256" key="10">
    <source>
        <dbReference type="ARBA" id="ARBA00038976"/>
    </source>
</evidence>
<dbReference type="InterPro" id="IPR011650">
    <property type="entry name" value="Peptidase_M20_dimer"/>
</dbReference>
<dbReference type="AlphaFoldDB" id="A0A3S1CRA1"/>
<evidence type="ECO:0000256" key="7">
    <source>
        <dbReference type="ARBA" id="ARBA00023049"/>
    </source>
</evidence>
<accession>A0A3S1CRA1</accession>
<keyword evidence="4" id="KW-0479">Metal-binding</keyword>
<evidence type="ECO:0000313" key="19">
    <source>
        <dbReference type="EMBL" id="NSL86125.1"/>
    </source>
</evidence>
<evidence type="ECO:0000256" key="14">
    <source>
        <dbReference type="ARBA" id="ARBA00075285"/>
    </source>
</evidence>
<dbReference type="EC" id="3.4.13.18" evidence="10"/>
<dbReference type="Gene3D" id="3.40.630.10">
    <property type="entry name" value="Zn peptidases"/>
    <property type="match status" value="2"/>
</dbReference>
<name>A0A3S1CRA1_9BACT</name>
<keyword evidence="3" id="KW-0645">Protease</keyword>
<gene>
    <name evidence="19" type="ORF">ECE50_004730</name>
</gene>
<evidence type="ECO:0000256" key="16">
    <source>
        <dbReference type="ARBA" id="ARBA00077688"/>
    </source>
</evidence>
<evidence type="ECO:0000256" key="2">
    <source>
        <dbReference type="ARBA" id="ARBA00001947"/>
    </source>
</evidence>
<dbReference type="PRINTS" id="PR00934">
    <property type="entry name" value="XHISDIPTASE"/>
</dbReference>
<comment type="caution">
    <text evidence="19">The sequence shown here is derived from an EMBL/GenBank/DDBJ whole genome shotgun (WGS) entry which is preliminary data.</text>
</comment>
<organism evidence="19 20">
    <name type="scientific">Chitinophaga solisilvae</name>
    <dbReference type="NCBI Taxonomy" id="1233460"/>
    <lineage>
        <taxon>Bacteria</taxon>
        <taxon>Pseudomonadati</taxon>
        <taxon>Bacteroidota</taxon>
        <taxon>Chitinophagia</taxon>
        <taxon>Chitinophagales</taxon>
        <taxon>Chitinophagaceae</taxon>
        <taxon>Chitinophaga</taxon>
    </lineage>
</organism>
<dbReference type="Proteomes" id="UP000281028">
    <property type="component" value="Unassembled WGS sequence"/>
</dbReference>
<sequence>MELKDLSPENLWRNFAGLNAIPRASKKEERVINFIIDFGKRLNLETHRDAVGNVVIKKPATPGMENRQTVILQSHLDMVHQKNGDTVFDFDTQGIDMYVDGEWVKARGTTLGADNGIGVAAIMSILEATDLVHPAIEAMFTIDEETGMTGAIKLDPAYYSGTILLNLDTEEEDEITIGCAGGIDTNTRGTYEEVPAGAGTVAFEITVKGLLGGHSGMDINSGRANANKLMNRLLYKAQRAGEISLARLEGGSLRNAIPRESKAVVVIPAAAKDAFVQLVNDFAATVKEEYHTLETRLEVTCKETETPAKVMASGYFSKLLRAIYGVPNGVYRMSPDIPGLVEASTNLAKVSAADGVFITHSLQRSNVESTKEDVAFAVRAAFENMDCEIIQEGGYPGWKPNADSAALKLLLDLYGSHFEHKPHVGAVHAGLECGILGAHFGGRLDMISFGPTIRGAHSPDERVMISSVGKFYGYLLHILREIPAR</sequence>
<proteinExistence type="inferred from homology"/>
<evidence type="ECO:0000259" key="18">
    <source>
        <dbReference type="Pfam" id="PF07687"/>
    </source>
</evidence>
<dbReference type="FunFam" id="3.40.630.10:FF:000018">
    <property type="entry name" value="Aminoacyl-histidine dipeptidase PepD"/>
    <property type="match status" value="1"/>
</dbReference>
<evidence type="ECO:0000256" key="8">
    <source>
        <dbReference type="ARBA" id="ARBA00023285"/>
    </source>
</evidence>
<evidence type="ECO:0000256" key="9">
    <source>
        <dbReference type="ARBA" id="ARBA00036421"/>
    </source>
</evidence>
<evidence type="ECO:0000256" key="1">
    <source>
        <dbReference type="ARBA" id="ARBA00001941"/>
    </source>
</evidence>
<keyword evidence="6" id="KW-0862">Zinc</keyword>
<keyword evidence="7" id="KW-0482">Metalloprotease</keyword>
<evidence type="ECO:0000256" key="3">
    <source>
        <dbReference type="ARBA" id="ARBA00022670"/>
    </source>
</evidence>
<dbReference type="EMBL" id="RIAR02000001">
    <property type="protein sequence ID" value="NSL86125.1"/>
    <property type="molecule type" value="Genomic_DNA"/>
</dbReference>
<comment type="catalytic activity">
    <reaction evidence="9">
        <text>Hydrolysis of dipeptides, preferentially hydrophobic dipeptides including prolyl amino acids.</text>
        <dbReference type="EC" id="3.4.13.18"/>
    </reaction>
</comment>
<evidence type="ECO:0000256" key="13">
    <source>
        <dbReference type="ARBA" id="ARBA00071271"/>
    </source>
</evidence>
<keyword evidence="8" id="KW-0170">Cobalt</keyword>
<dbReference type="Pfam" id="PF07687">
    <property type="entry name" value="M20_dimer"/>
    <property type="match status" value="1"/>
</dbReference>
<dbReference type="InterPro" id="IPR001160">
    <property type="entry name" value="Peptidase_M20C"/>
</dbReference>
<dbReference type="FunFam" id="3.40.630.10:FF:000015">
    <property type="entry name" value="Aminoacyl-histidine dipeptidase PepD"/>
    <property type="match status" value="1"/>
</dbReference>
<keyword evidence="20" id="KW-1185">Reference proteome</keyword>
<dbReference type="InterPro" id="IPR002933">
    <property type="entry name" value="Peptidase_M20"/>
</dbReference>
<dbReference type="PANTHER" id="PTHR43501">
    <property type="entry name" value="CYTOSOL NON-SPECIFIC DIPEPTIDASE"/>
    <property type="match status" value="1"/>
</dbReference>
<dbReference type="GO" id="GO:0006508">
    <property type="term" value="P:proteolysis"/>
    <property type="evidence" value="ECO:0007669"/>
    <property type="project" value="UniProtKB-KW"/>
</dbReference>
<dbReference type="NCBIfam" id="TIGR01893">
    <property type="entry name" value="aa-his-dipept"/>
    <property type="match status" value="1"/>
</dbReference>
<reference evidence="19" key="1">
    <citation type="submission" date="2020-05" db="EMBL/GenBank/DDBJ databases">
        <title>Chitinophaga laudate sp. nov., isolated from a tropical peat swamp.</title>
        <authorList>
            <person name="Goh C.B.S."/>
            <person name="Lee M.S."/>
            <person name="Parimannan S."/>
            <person name="Pasbakhsh P."/>
            <person name="Yule C.M."/>
            <person name="Rajandas H."/>
            <person name="Loke S."/>
            <person name="Croft L."/>
            <person name="Tan J.B.L."/>
        </authorList>
    </citation>
    <scope>NUCLEOTIDE SEQUENCE</scope>
    <source>
        <strain evidence="19">Mgbs1</strain>
    </source>
</reference>
<evidence type="ECO:0000256" key="11">
    <source>
        <dbReference type="ARBA" id="ARBA00044252"/>
    </source>
</evidence>
<dbReference type="Pfam" id="PF01546">
    <property type="entry name" value="Peptidase_M20"/>
    <property type="match status" value="1"/>
</dbReference>
<evidence type="ECO:0000256" key="15">
    <source>
        <dbReference type="ARBA" id="ARBA00076004"/>
    </source>
</evidence>
<comment type="cofactor">
    <cofactor evidence="2">
        <name>Zn(2+)</name>
        <dbReference type="ChEBI" id="CHEBI:29105"/>
    </cofactor>
</comment>
<comment type="cofactor">
    <cofactor evidence="1">
        <name>Co(2+)</name>
        <dbReference type="ChEBI" id="CHEBI:48828"/>
    </cofactor>
</comment>
<dbReference type="SUPFAM" id="SSF53187">
    <property type="entry name" value="Zn-dependent exopeptidases"/>
    <property type="match status" value="1"/>
</dbReference>
<comment type="similarity">
    <text evidence="12">Belongs to the peptidase M20C family.</text>
</comment>
<evidence type="ECO:0000256" key="5">
    <source>
        <dbReference type="ARBA" id="ARBA00022801"/>
    </source>
</evidence>
<evidence type="ECO:0000256" key="17">
    <source>
        <dbReference type="ARBA" id="ARBA00078074"/>
    </source>
</evidence>
<evidence type="ECO:0000256" key="4">
    <source>
        <dbReference type="ARBA" id="ARBA00022723"/>
    </source>
</evidence>
<evidence type="ECO:0000313" key="20">
    <source>
        <dbReference type="Proteomes" id="UP000281028"/>
    </source>
</evidence>
<dbReference type="GO" id="GO:0005829">
    <property type="term" value="C:cytosol"/>
    <property type="evidence" value="ECO:0007669"/>
    <property type="project" value="TreeGrafter"/>
</dbReference>
<dbReference type="GO" id="GO:0046872">
    <property type="term" value="F:metal ion binding"/>
    <property type="evidence" value="ECO:0007669"/>
    <property type="project" value="UniProtKB-KW"/>
</dbReference>
<dbReference type="PANTHER" id="PTHR43501:SF1">
    <property type="entry name" value="CYTOSOL NON-SPECIFIC DIPEPTIDASE"/>
    <property type="match status" value="1"/>
</dbReference>
<dbReference type="GO" id="GO:0070573">
    <property type="term" value="F:metallodipeptidase activity"/>
    <property type="evidence" value="ECO:0007669"/>
    <property type="project" value="TreeGrafter"/>
</dbReference>